<evidence type="ECO:0000256" key="1">
    <source>
        <dbReference type="ARBA" id="ARBA00002634"/>
    </source>
</evidence>
<dbReference type="InterPro" id="IPR016009">
    <property type="entry name" value="tRNA_MeTrfase_TRMD/TRM10"/>
</dbReference>
<dbReference type="PANTHER" id="PTHR46417:SF1">
    <property type="entry name" value="TRNA (GUANINE-N(1)-)-METHYLTRANSFERASE"/>
    <property type="match status" value="1"/>
</dbReference>
<keyword evidence="10 15" id="KW-0949">S-adenosyl-L-methionine</keyword>
<dbReference type="Proteomes" id="UP000229894">
    <property type="component" value="Unassembled WGS sequence"/>
</dbReference>
<dbReference type="InterPro" id="IPR029026">
    <property type="entry name" value="tRNA_m1G_MTases_N"/>
</dbReference>
<evidence type="ECO:0000256" key="3">
    <source>
        <dbReference type="ARBA" id="ARBA00007630"/>
    </source>
</evidence>
<evidence type="ECO:0000256" key="7">
    <source>
        <dbReference type="ARBA" id="ARBA00022490"/>
    </source>
</evidence>
<dbReference type="Gene3D" id="3.40.1280.10">
    <property type="match status" value="1"/>
</dbReference>
<comment type="subunit">
    <text evidence="4 15 17">Homodimer.</text>
</comment>
<evidence type="ECO:0000256" key="16">
    <source>
        <dbReference type="PIRSR" id="PIRSR000386-1"/>
    </source>
</evidence>
<evidence type="ECO:0000256" key="13">
    <source>
        <dbReference type="ARBA" id="ARBA00033392"/>
    </source>
</evidence>
<comment type="similarity">
    <text evidence="3 15 17">Belongs to the RNA methyltransferase TrmD family.</text>
</comment>
<dbReference type="EC" id="2.1.1.228" evidence="5 15"/>
<reference evidence="20" key="1">
    <citation type="submission" date="2017-09" db="EMBL/GenBank/DDBJ databases">
        <title>Depth-based differentiation of microbial function through sediment-hosted aquifers and enrichment of novel symbionts in the deep terrestrial subsurface.</title>
        <authorList>
            <person name="Probst A.J."/>
            <person name="Ladd B."/>
            <person name="Jarett J.K."/>
            <person name="Geller-Mcgrath D.E."/>
            <person name="Sieber C.M.K."/>
            <person name="Emerson J.B."/>
            <person name="Anantharaman K."/>
            <person name="Thomas B.C."/>
            <person name="Malmstrom R."/>
            <person name="Stieglmeier M."/>
            <person name="Klingl A."/>
            <person name="Woyke T."/>
            <person name="Ryan C.M."/>
            <person name="Banfield J.F."/>
        </authorList>
    </citation>
    <scope>NUCLEOTIDE SEQUENCE [LARGE SCALE GENOMIC DNA]</scope>
</reference>
<evidence type="ECO:0000313" key="20">
    <source>
        <dbReference type="Proteomes" id="UP000229894"/>
    </source>
</evidence>
<evidence type="ECO:0000256" key="2">
    <source>
        <dbReference type="ARBA" id="ARBA00004496"/>
    </source>
</evidence>
<keyword evidence="11 15" id="KW-0819">tRNA processing</keyword>
<evidence type="ECO:0000256" key="15">
    <source>
        <dbReference type="HAMAP-Rule" id="MF_00605"/>
    </source>
</evidence>
<dbReference type="InterPro" id="IPR029028">
    <property type="entry name" value="Alpha/beta_knot_MTases"/>
</dbReference>
<evidence type="ECO:0000256" key="5">
    <source>
        <dbReference type="ARBA" id="ARBA00012807"/>
    </source>
</evidence>
<dbReference type="GO" id="GO:0005829">
    <property type="term" value="C:cytosol"/>
    <property type="evidence" value="ECO:0007669"/>
    <property type="project" value="TreeGrafter"/>
</dbReference>
<evidence type="ECO:0000313" key="19">
    <source>
        <dbReference type="EMBL" id="PIV10265.1"/>
    </source>
</evidence>
<keyword evidence="7 15" id="KW-0963">Cytoplasm</keyword>
<dbReference type="GO" id="GO:0052906">
    <property type="term" value="F:tRNA (guanine(37)-N1)-methyltransferase activity"/>
    <property type="evidence" value="ECO:0007669"/>
    <property type="project" value="UniProtKB-UniRule"/>
</dbReference>
<dbReference type="NCBIfam" id="TIGR00088">
    <property type="entry name" value="trmD"/>
    <property type="match status" value="1"/>
</dbReference>
<evidence type="ECO:0000256" key="12">
    <source>
        <dbReference type="ARBA" id="ARBA00029736"/>
    </source>
</evidence>
<evidence type="ECO:0000256" key="17">
    <source>
        <dbReference type="RuleBase" id="RU003464"/>
    </source>
</evidence>
<evidence type="ECO:0000256" key="6">
    <source>
        <dbReference type="ARBA" id="ARBA00014679"/>
    </source>
</evidence>
<evidence type="ECO:0000256" key="4">
    <source>
        <dbReference type="ARBA" id="ARBA00011738"/>
    </source>
</evidence>
<accession>A0A2M7BUQ9</accession>
<dbReference type="PIRSF" id="PIRSF000386">
    <property type="entry name" value="tRNA_mtase"/>
    <property type="match status" value="1"/>
</dbReference>
<feature type="binding site" evidence="15 16">
    <location>
        <position position="120"/>
    </location>
    <ligand>
        <name>S-adenosyl-L-methionine</name>
        <dbReference type="ChEBI" id="CHEBI:59789"/>
    </ligand>
</feature>
<evidence type="ECO:0000256" key="9">
    <source>
        <dbReference type="ARBA" id="ARBA00022679"/>
    </source>
</evidence>
<gene>
    <name evidence="15 19" type="primary">trmD</name>
    <name evidence="19" type="ORF">COS49_01460</name>
</gene>
<evidence type="ECO:0000256" key="8">
    <source>
        <dbReference type="ARBA" id="ARBA00022603"/>
    </source>
</evidence>
<comment type="catalytic activity">
    <reaction evidence="14 15 17">
        <text>guanosine(37) in tRNA + S-adenosyl-L-methionine = N(1)-methylguanosine(37) in tRNA + S-adenosyl-L-homocysteine + H(+)</text>
        <dbReference type="Rhea" id="RHEA:36899"/>
        <dbReference type="Rhea" id="RHEA-COMP:10145"/>
        <dbReference type="Rhea" id="RHEA-COMP:10147"/>
        <dbReference type="ChEBI" id="CHEBI:15378"/>
        <dbReference type="ChEBI" id="CHEBI:57856"/>
        <dbReference type="ChEBI" id="CHEBI:59789"/>
        <dbReference type="ChEBI" id="CHEBI:73542"/>
        <dbReference type="ChEBI" id="CHEBI:74269"/>
        <dbReference type="EC" id="2.1.1.228"/>
    </reaction>
</comment>
<feature type="domain" description="tRNA methyltransferase TRMD/TRM10-type" evidence="18">
    <location>
        <begin position="1"/>
        <end position="225"/>
    </location>
</feature>
<protein>
    <recommendedName>
        <fullName evidence="6 15">tRNA (guanine-N(1)-)-methyltransferase</fullName>
        <ecNumber evidence="5 15">2.1.1.228</ecNumber>
    </recommendedName>
    <alternativeName>
        <fullName evidence="12 15">M1G-methyltransferase</fullName>
    </alternativeName>
    <alternativeName>
        <fullName evidence="13 15">tRNA [GM37] methyltransferase</fullName>
    </alternativeName>
</protein>
<keyword evidence="8 15" id="KW-0489">Methyltransferase</keyword>
<evidence type="ECO:0000256" key="14">
    <source>
        <dbReference type="ARBA" id="ARBA00047783"/>
    </source>
</evidence>
<dbReference type="Pfam" id="PF01746">
    <property type="entry name" value="tRNA_m1G_MT"/>
    <property type="match status" value="1"/>
</dbReference>
<comment type="function">
    <text evidence="1 15 17">Specifically methylates guanosine-37 in various tRNAs.</text>
</comment>
<dbReference type="AlphaFoldDB" id="A0A2M7BUQ9"/>
<name>A0A2M7BUQ9_9BACT</name>
<comment type="caution">
    <text evidence="19">The sequence shown here is derived from an EMBL/GenBank/DDBJ whole genome shotgun (WGS) entry which is preliminary data.</text>
</comment>
<dbReference type="GO" id="GO:0002939">
    <property type="term" value="P:tRNA N1-guanine methylation"/>
    <property type="evidence" value="ECO:0007669"/>
    <property type="project" value="TreeGrafter"/>
</dbReference>
<dbReference type="FunFam" id="3.40.1280.10:FF:000001">
    <property type="entry name" value="tRNA (guanine-N(1)-)-methyltransferase"/>
    <property type="match status" value="1"/>
</dbReference>
<dbReference type="InterPro" id="IPR023148">
    <property type="entry name" value="tRNA_m1G_MeTrfase_C_sf"/>
</dbReference>
<evidence type="ECO:0000256" key="11">
    <source>
        <dbReference type="ARBA" id="ARBA00022694"/>
    </source>
</evidence>
<sequence length="232" mass="26845">MRFDIITIFPKIFDSYFKESIIKRARQRKLVKINIHNLRDYANDKRKTVDDRPYGGGFGMVLMVEPISRAVQAIKKKSRFSGRRRTARQKVILLSAKGKKFDQSMARRLAKLDQLILVCGRYEGVDERIARYVADEEISIGDYILTGGELPAMVIIDTVSRLIPGTIADGSLEEESFAENDKYKEYPHYTRPETIVIDGKKRNVPKTLLSGNHQKIKEWQKKHSKYFKRASF</sequence>
<dbReference type="EMBL" id="PEUX01000032">
    <property type="protein sequence ID" value="PIV10265.1"/>
    <property type="molecule type" value="Genomic_DNA"/>
</dbReference>
<comment type="subcellular location">
    <subcellularLocation>
        <location evidence="2 15 17">Cytoplasm</location>
    </subcellularLocation>
</comment>
<dbReference type="HAMAP" id="MF_00605">
    <property type="entry name" value="TrmD"/>
    <property type="match status" value="1"/>
</dbReference>
<proteinExistence type="inferred from homology"/>
<dbReference type="SUPFAM" id="SSF75217">
    <property type="entry name" value="alpha/beta knot"/>
    <property type="match status" value="1"/>
</dbReference>
<keyword evidence="9 15" id="KW-0808">Transferase</keyword>
<evidence type="ECO:0000256" key="10">
    <source>
        <dbReference type="ARBA" id="ARBA00022691"/>
    </source>
</evidence>
<dbReference type="PANTHER" id="PTHR46417">
    <property type="entry name" value="TRNA (GUANINE-N(1)-)-METHYLTRANSFERASE"/>
    <property type="match status" value="1"/>
</dbReference>
<evidence type="ECO:0000259" key="18">
    <source>
        <dbReference type="Pfam" id="PF01746"/>
    </source>
</evidence>
<dbReference type="CDD" id="cd18080">
    <property type="entry name" value="TrmD-like"/>
    <property type="match status" value="1"/>
</dbReference>
<feature type="binding site" evidence="15 16">
    <location>
        <begin position="140"/>
        <end position="145"/>
    </location>
    <ligand>
        <name>S-adenosyl-L-methionine</name>
        <dbReference type="ChEBI" id="CHEBI:59789"/>
    </ligand>
</feature>
<dbReference type="InterPro" id="IPR002649">
    <property type="entry name" value="tRNA_m1G_MeTrfase_TrmD"/>
</dbReference>
<dbReference type="Gene3D" id="1.10.1270.20">
    <property type="entry name" value="tRNA(m1g37)methyltransferase, domain 2"/>
    <property type="match status" value="1"/>
</dbReference>
<dbReference type="NCBIfam" id="NF000648">
    <property type="entry name" value="PRK00026.1"/>
    <property type="match status" value="1"/>
</dbReference>
<organism evidence="19 20">
    <name type="scientific">Candidatus Portnoybacteria bacterium CG03_land_8_20_14_0_80_41_10</name>
    <dbReference type="NCBI Taxonomy" id="1974808"/>
    <lineage>
        <taxon>Bacteria</taxon>
        <taxon>Candidatus Portnoyibacteriota</taxon>
    </lineage>
</organism>